<sequence length="219" mass="24934">MIKNKKLLYLAFIPYIISMALNFPFPHERPYGETLLEIFNIPIRSANGFHIMGILSLALLFASFFLLVRSIAKYQGRMVLLAILVAVFAPSMLANAYQQTFADGIYAVSYDREWSNCRFEMIGESTLRGECDLPFENYNSNDVQFTLEFNESFYFEDDIKMESLLNISGPHTVELAGHERKVEKVYAEIDVTEIENHVDSGTSSGVSIVIKSGENMRRL</sequence>
<proteinExistence type="predicted"/>
<comment type="caution">
    <text evidence="2">The sequence shown here is derived from an EMBL/GenBank/DDBJ whole genome shotgun (WGS) entry which is preliminary data.</text>
</comment>
<evidence type="ECO:0000256" key="1">
    <source>
        <dbReference type="SAM" id="Phobius"/>
    </source>
</evidence>
<protein>
    <submittedName>
        <fullName evidence="2">Uncharacterized protein</fullName>
    </submittedName>
</protein>
<evidence type="ECO:0000313" key="2">
    <source>
        <dbReference type="EMBL" id="KAB2331944.1"/>
    </source>
</evidence>
<keyword evidence="1" id="KW-1133">Transmembrane helix</keyword>
<feature type="transmembrane region" description="Helical" evidence="1">
    <location>
        <begin position="79"/>
        <end position="97"/>
    </location>
</feature>
<dbReference type="OrthoDB" id="2476187at2"/>
<organism evidence="2 3">
    <name type="scientific">Bacillus mesophilum</name>
    <dbReference type="NCBI Taxonomy" id="1071718"/>
    <lineage>
        <taxon>Bacteria</taxon>
        <taxon>Bacillati</taxon>
        <taxon>Bacillota</taxon>
        <taxon>Bacilli</taxon>
        <taxon>Bacillales</taxon>
        <taxon>Bacillaceae</taxon>
        <taxon>Bacillus</taxon>
    </lineage>
</organism>
<gene>
    <name evidence="2" type="ORF">F7732_14890</name>
</gene>
<feature type="transmembrane region" description="Helical" evidence="1">
    <location>
        <begin position="7"/>
        <end position="25"/>
    </location>
</feature>
<keyword evidence="1" id="KW-0472">Membrane</keyword>
<feature type="transmembrane region" description="Helical" evidence="1">
    <location>
        <begin position="45"/>
        <end position="67"/>
    </location>
</feature>
<accession>A0A7V7RKR9</accession>
<dbReference type="EMBL" id="WBOT01000004">
    <property type="protein sequence ID" value="KAB2331944.1"/>
    <property type="molecule type" value="Genomic_DNA"/>
</dbReference>
<dbReference type="RefSeq" id="WP_151574804.1">
    <property type="nucleotide sequence ID" value="NZ_WBOT01000004.1"/>
</dbReference>
<dbReference type="AlphaFoldDB" id="A0A7V7RKR9"/>
<keyword evidence="1" id="KW-0812">Transmembrane</keyword>
<keyword evidence="3" id="KW-1185">Reference proteome</keyword>
<evidence type="ECO:0000313" key="3">
    <source>
        <dbReference type="Proteomes" id="UP000441354"/>
    </source>
</evidence>
<name>A0A7V7RKR9_9BACI</name>
<dbReference type="Proteomes" id="UP000441354">
    <property type="component" value="Unassembled WGS sequence"/>
</dbReference>
<reference evidence="2 3" key="1">
    <citation type="journal article" date="2014" name="Arch. Microbiol.">
        <title>Bacillus mesophilum sp. nov., strain IITR-54T, a novel 4-chlorobiphenyl dechlorinating bacterium.</title>
        <authorList>
            <person name="Manickam N."/>
            <person name="Singh N.K."/>
            <person name="Bajaj A."/>
            <person name="Kumar R.M."/>
            <person name="Kaur G."/>
            <person name="Kaur N."/>
            <person name="Bala M."/>
            <person name="Kumar A."/>
            <person name="Mayilraj S."/>
        </authorList>
    </citation>
    <scope>NUCLEOTIDE SEQUENCE [LARGE SCALE GENOMIC DNA]</scope>
    <source>
        <strain evidence="2 3">IITR-54</strain>
    </source>
</reference>